<gene>
    <name evidence="1" type="ORF">CTOB1V02_LOCUS3210</name>
</gene>
<protein>
    <submittedName>
        <fullName evidence="1">Uncharacterized protein</fullName>
    </submittedName>
</protein>
<dbReference type="OrthoDB" id="269872at2759"/>
<proteinExistence type="predicted"/>
<sequence length="241" mass="26492">STSGVVSGESLAGDGNCPSPQVTNRLLALVEALEGQGKLRGAGLSQGNIGGAVHSNYGEGQRLPFQEQSRAKSAHPSRKPTNVAGPSEAEFKILKARNKILETENTKLKYDLKEQGHSVTRLERQLKDAKEEKGKLESLRGNLETQLTKANGKAKELSSSLDAANRQNGYLQKDVDSLKLQQEYWESTRSSLEIRLNRALNEVAKLQKQCAEHDLQEKEQLSLGRTRSAALEERQAFPLFA</sequence>
<reference evidence="1" key="1">
    <citation type="submission" date="2020-11" db="EMBL/GenBank/DDBJ databases">
        <authorList>
            <person name="Tran Van P."/>
        </authorList>
    </citation>
    <scope>NUCLEOTIDE SEQUENCE</scope>
</reference>
<name>A0A7R8ZMV8_9CRUS</name>
<feature type="non-terminal residue" evidence="1">
    <location>
        <position position="241"/>
    </location>
</feature>
<organism evidence="1">
    <name type="scientific">Cyprideis torosa</name>
    <dbReference type="NCBI Taxonomy" id="163714"/>
    <lineage>
        <taxon>Eukaryota</taxon>
        <taxon>Metazoa</taxon>
        <taxon>Ecdysozoa</taxon>
        <taxon>Arthropoda</taxon>
        <taxon>Crustacea</taxon>
        <taxon>Oligostraca</taxon>
        <taxon>Ostracoda</taxon>
        <taxon>Podocopa</taxon>
        <taxon>Podocopida</taxon>
        <taxon>Cytherocopina</taxon>
        <taxon>Cytheroidea</taxon>
        <taxon>Cytherideidae</taxon>
        <taxon>Cyprideis</taxon>
    </lineage>
</organism>
<evidence type="ECO:0000313" key="1">
    <source>
        <dbReference type="EMBL" id="CAD7225265.1"/>
    </source>
</evidence>
<dbReference type="PANTHER" id="PTHR23313">
    <property type="entry name" value="TSEC1-RELATED"/>
    <property type="match status" value="1"/>
</dbReference>
<accession>A0A7R8ZMV8</accession>
<dbReference type="EMBL" id="OB660539">
    <property type="protein sequence ID" value="CAD7225265.1"/>
    <property type="molecule type" value="Genomic_DNA"/>
</dbReference>
<dbReference type="PANTHER" id="PTHR23313:SF0">
    <property type="entry name" value="TESTIS-EXPRESSED PROTEIN 9"/>
    <property type="match status" value="1"/>
</dbReference>
<dbReference type="AlphaFoldDB" id="A0A7R8ZMV8"/>